<dbReference type="AlphaFoldDB" id="X1R9Y4"/>
<feature type="non-terminal residue" evidence="1">
    <location>
        <position position="53"/>
    </location>
</feature>
<comment type="caution">
    <text evidence="1">The sequence shown here is derived from an EMBL/GenBank/DDBJ whole genome shotgun (WGS) entry which is preliminary data.</text>
</comment>
<sequence>MSKNILTKALLVLVVVTLSAALLTGCTLFSKTVTVKLSGTDDALEETYDIYVD</sequence>
<evidence type="ECO:0008006" key="2">
    <source>
        <dbReference type="Google" id="ProtNLM"/>
    </source>
</evidence>
<accession>X1R9Y4</accession>
<organism evidence="1">
    <name type="scientific">marine sediment metagenome</name>
    <dbReference type="NCBI Taxonomy" id="412755"/>
    <lineage>
        <taxon>unclassified sequences</taxon>
        <taxon>metagenomes</taxon>
        <taxon>ecological metagenomes</taxon>
    </lineage>
</organism>
<name>X1R9Y4_9ZZZZ</name>
<dbReference type="EMBL" id="BARW01009207">
    <property type="protein sequence ID" value="GAI77542.1"/>
    <property type="molecule type" value="Genomic_DNA"/>
</dbReference>
<dbReference type="PROSITE" id="PS51257">
    <property type="entry name" value="PROKAR_LIPOPROTEIN"/>
    <property type="match status" value="1"/>
</dbReference>
<protein>
    <recommendedName>
        <fullName evidence="2">Secreted protein</fullName>
    </recommendedName>
</protein>
<evidence type="ECO:0000313" key="1">
    <source>
        <dbReference type="EMBL" id="GAI77542.1"/>
    </source>
</evidence>
<reference evidence="1" key="1">
    <citation type="journal article" date="2014" name="Front. Microbiol.">
        <title>High frequency of phylogenetically diverse reductive dehalogenase-homologous genes in deep subseafloor sedimentary metagenomes.</title>
        <authorList>
            <person name="Kawai M."/>
            <person name="Futagami T."/>
            <person name="Toyoda A."/>
            <person name="Takaki Y."/>
            <person name="Nishi S."/>
            <person name="Hori S."/>
            <person name="Arai W."/>
            <person name="Tsubouchi T."/>
            <person name="Morono Y."/>
            <person name="Uchiyama I."/>
            <person name="Ito T."/>
            <person name="Fujiyama A."/>
            <person name="Inagaki F."/>
            <person name="Takami H."/>
        </authorList>
    </citation>
    <scope>NUCLEOTIDE SEQUENCE</scope>
    <source>
        <strain evidence="1">Expedition CK06-06</strain>
    </source>
</reference>
<gene>
    <name evidence="1" type="ORF">S12H4_18603</name>
</gene>
<proteinExistence type="predicted"/>